<dbReference type="Pfam" id="PF04262">
    <property type="entry name" value="Glu_cys_ligase"/>
    <property type="match status" value="1"/>
</dbReference>
<keyword evidence="3 8" id="KW-0436">Ligase</keyword>
<sequence length="568" mass="63543">MRASRTSRRSPRFISEEGPGPILPCHGVFTLSEQLASVIARLKAPARQGQIGRLRRGIEKEGLRVDASGRIVQTPHPHALGAKLTHPHITTDYSEALLEYITPVYCRPADALGFLGDLHRFSYRHLGNELIWPASMPARLAGNASVPIADYGSSNIGTMKHVYRKGLDVRYGRIMQAIAGVHYNVSLPDDLWPMLREIDPQAPNASASSDADYRSSRYFGLIRHFRRNSWLLMYLFGASPAIDRSFLDGKPAPEWLEAHGSDTLLAPYATTLRMSGLGYQNKVQEQLKICFNSLSNYVGTLRHAISTPWPPYQALGVNRGDAWQQLNANILQIENEYYSDIRPKRVARHDETPSQALEARGVEYIEVRCLDLNPFLPLGVDAAQMYFLDTFLMWCLLSESPWIPDDECDHLDDNRRLVVERGRDPAMRLNIDGEPRSVADRGAEIFAELAAVAELLDSREEGSPHSESVRGLAPLLDDPSLTPSGRVMARLQSTHESFAEMMLALAHEQAEQFRSEPVDAAYQALLEELIETSHRQQGEIEAADDEGFSAFLDGYFTRAREPRAARAV</sequence>
<dbReference type="STRING" id="48727.SAMN05192555_102224"/>
<dbReference type="GO" id="GO:0004357">
    <property type="term" value="F:glutamate-cysteine ligase activity"/>
    <property type="evidence" value="ECO:0007669"/>
    <property type="project" value="UniProtKB-UniRule"/>
</dbReference>
<comment type="catalytic activity">
    <reaction evidence="7 8 9">
        <text>L-cysteine + L-glutamate + ATP = gamma-L-glutamyl-L-cysteine + ADP + phosphate + H(+)</text>
        <dbReference type="Rhea" id="RHEA:13285"/>
        <dbReference type="ChEBI" id="CHEBI:15378"/>
        <dbReference type="ChEBI" id="CHEBI:29985"/>
        <dbReference type="ChEBI" id="CHEBI:30616"/>
        <dbReference type="ChEBI" id="CHEBI:35235"/>
        <dbReference type="ChEBI" id="CHEBI:43474"/>
        <dbReference type="ChEBI" id="CHEBI:58173"/>
        <dbReference type="ChEBI" id="CHEBI:456216"/>
        <dbReference type="EC" id="6.3.2.2"/>
    </reaction>
</comment>
<dbReference type="HAMAP" id="MF_00578">
    <property type="entry name" value="Glu_cys_ligase"/>
    <property type="match status" value="1"/>
</dbReference>
<dbReference type="NCBIfam" id="TIGR01434">
    <property type="entry name" value="glu_cys_ligase"/>
    <property type="match status" value="1"/>
</dbReference>
<feature type="region of interest" description="Disordered" evidence="10">
    <location>
        <begin position="458"/>
        <end position="477"/>
    </location>
</feature>
<dbReference type="SUPFAM" id="SSF55931">
    <property type="entry name" value="Glutamine synthetase/guanido kinase"/>
    <property type="match status" value="1"/>
</dbReference>
<evidence type="ECO:0000259" key="11">
    <source>
        <dbReference type="Pfam" id="PF04262"/>
    </source>
</evidence>
<comment type="pathway">
    <text evidence="1 8 9">Sulfur metabolism; glutathione biosynthesis; glutathione from L-cysteine and L-glutamate: step 1/2.</text>
</comment>
<reference evidence="13" key="1">
    <citation type="submission" date="2016-10" db="EMBL/GenBank/DDBJ databases">
        <authorList>
            <person name="Varghese N."/>
            <person name="Submissions S."/>
        </authorList>
    </citation>
    <scope>NUCLEOTIDE SEQUENCE [LARGE SCALE GENOMIC DNA]</scope>
    <source>
        <strain evidence="13">AAP</strain>
    </source>
</reference>
<keyword evidence="5 8" id="KW-0547">Nucleotide-binding</keyword>
<evidence type="ECO:0000256" key="3">
    <source>
        <dbReference type="ARBA" id="ARBA00022598"/>
    </source>
</evidence>
<dbReference type="OrthoDB" id="9803907at2"/>
<evidence type="ECO:0000256" key="5">
    <source>
        <dbReference type="ARBA" id="ARBA00022741"/>
    </source>
</evidence>
<evidence type="ECO:0000313" key="13">
    <source>
        <dbReference type="Proteomes" id="UP000199107"/>
    </source>
</evidence>
<dbReference type="EC" id="6.3.2.2" evidence="8"/>
<protein>
    <recommendedName>
        <fullName evidence="8">Glutamate--cysteine ligase</fullName>
        <ecNumber evidence="8">6.3.2.2</ecNumber>
    </recommendedName>
    <alternativeName>
        <fullName evidence="8">Gamma-ECS</fullName>
        <shortName evidence="8">GCS</shortName>
    </alternativeName>
    <alternativeName>
        <fullName evidence="8">Gamma-glutamylcysteine synthetase</fullName>
    </alternativeName>
</protein>
<dbReference type="PANTHER" id="PTHR38761">
    <property type="entry name" value="GLUTAMATE--CYSTEINE LIGASE"/>
    <property type="match status" value="1"/>
</dbReference>
<dbReference type="AlphaFoldDB" id="A0A1G9GR62"/>
<dbReference type="PANTHER" id="PTHR38761:SF1">
    <property type="entry name" value="GLUTAMATE--CYSTEINE LIGASE"/>
    <property type="match status" value="1"/>
</dbReference>
<evidence type="ECO:0000256" key="9">
    <source>
        <dbReference type="RuleBase" id="RU004391"/>
    </source>
</evidence>
<gene>
    <name evidence="8" type="primary">gshA</name>
    <name evidence="12" type="ORF">SAMN05192555_102224</name>
</gene>
<dbReference type="InterPro" id="IPR014746">
    <property type="entry name" value="Gln_synth/guanido_kin_cat_dom"/>
</dbReference>
<dbReference type="EMBL" id="FNGH01000002">
    <property type="protein sequence ID" value="SDL03171.1"/>
    <property type="molecule type" value="Genomic_DNA"/>
</dbReference>
<feature type="compositionally biased region" description="Basic and acidic residues" evidence="10">
    <location>
        <begin position="458"/>
        <end position="468"/>
    </location>
</feature>
<dbReference type="GO" id="GO:0006750">
    <property type="term" value="P:glutathione biosynthetic process"/>
    <property type="evidence" value="ECO:0007669"/>
    <property type="project" value="UniProtKB-UniRule"/>
</dbReference>
<accession>A0A1G9GR62</accession>
<dbReference type="Gene3D" id="3.30.590.20">
    <property type="match status" value="1"/>
</dbReference>
<keyword evidence="13" id="KW-1185">Reference proteome</keyword>
<dbReference type="Proteomes" id="UP000199107">
    <property type="component" value="Unassembled WGS sequence"/>
</dbReference>
<name>A0A1G9GR62_9GAMM</name>
<evidence type="ECO:0000256" key="7">
    <source>
        <dbReference type="ARBA" id="ARBA00048819"/>
    </source>
</evidence>
<dbReference type="UniPathway" id="UPA00142">
    <property type="reaction ID" value="UER00209"/>
</dbReference>
<evidence type="ECO:0000256" key="2">
    <source>
        <dbReference type="ARBA" id="ARBA00008772"/>
    </source>
</evidence>
<feature type="domain" description="Glutamate--cysteine ligase" evidence="11">
    <location>
        <begin position="40"/>
        <end position="417"/>
    </location>
</feature>
<proteinExistence type="inferred from homology"/>
<keyword evidence="6 8" id="KW-0067">ATP-binding</keyword>
<keyword evidence="4 8" id="KW-0317">Glutathione biosynthesis</keyword>
<organism evidence="12 13">
    <name type="scientific">Franzmannia pantelleriensis</name>
    <dbReference type="NCBI Taxonomy" id="48727"/>
    <lineage>
        <taxon>Bacteria</taxon>
        <taxon>Pseudomonadati</taxon>
        <taxon>Pseudomonadota</taxon>
        <taxon>Gammaproteobacteria</taxon>
        <taxon>Oceanospirillales</taxon>
        <taxon>Halomonadaceae</taxon>
        <taxon>Franzmannia</taxon>
    </lineage>
</organism>
<evidence type="ECO:0000256" key="4">
    <source>
        <dbReference type="ARBA" id="ARBA00022684"/>
    </source>
</evidence>
<evidence type="ECO:0000256" key="8">
    <source>
        <dbReference type="HAMAP-Rule" id="MF_00578"/>
    </source>
</evidence>
<evidence type="ECO:0000256" key="10">
    <source>
        <dbReference type="SAM" id="MobiDB-lite"/>
    </source>
</evidence>
<dbReference type="GO" id="GO:0005829">
    <property type="term" value="C:cytosol"/>
    <property type="evidence" value="ECO:0007669"/>
    <property type="project" value="TreeGrafter"/>
</dbReference>
<dbReference type="GO" id="GO:0046872">
    <property type="term" value="F:metal ion binding"/>
    <property type="evidence" value="ECO:0007669"/>
    <property type="project" value="TreeGrafter"/>
</dbReference>
<dbReference type="GO" id="GO:0005524">
    <property type="term" value="F:ATP binding"/>
    <property type="evidence" value="ECO:0007669"/>
    <property type="project" value="UniProtKB-KW"/>
</dbReference>
<evidence type="ECO:0000256" key="6">
    <source>
        <dbReference type="ARBA" id="ARBA00022840"/>
    </source>
</evidence>
<comment type="similarity">
    <text evidence="2 8">Belongs to the glutamate--cysteine ligase type 1 family. Type 1 subfamily.</text>
</comment>
<evidence type="ECO:0000313" key="12">
    <source>
        <dbReference type="EMBL" id="SDL03171.1"/>
    </source>
</evidence>
<evidence type="ECO:0000256" key="1">
    <source>
        <dbReference type="ARBA" id="ARBA00005006"/>
    </source>
</evidence>
<dbReference type="InterPro" id="IPR006334">
    <property type="entry name" value="Glut_cys_ligase"/>
</dbReference>
<dbReference type="InterPro" id="IPR007370">
    <property type="entry name" value="Glu_cys_ligase"/>
</dbReference>